<dbReference type="AlphaFoldDB" id="W4RIB0"/>
<keyword evidence="1" id="KW-0812">Transmembrane</keyword>
<gene>
    <name evidence="2" type="ORF">JCM21738_545</name>
</gene>
<comment type="caution">
    <text evidence="2">The sequence shown here is derived from an EMBL/GenBank/DDBJ whole genome shotgun (WGS) entry which is preliminary data.</text>
</comment>
<reference evidence="2 3" key="1">
    <citation type="submission" date="2013-12" db="EMBL/GenBank/DDBJ databases">
        <title>NBRP : Genome information of microbial organism related human and environment.</title>
        <authorList>
            <person name="Hattori M."/>
            <person name="Oshima K."/>
            <person name="Inaba H."/>
            <person name="Suda W."/>
            <person name="Sakamoto M."/>
            <person name="Iino T."/>
            <person name="Kitahara M."/>
            <person name="Oshida Y."/>
            <person name="Iida T."/>
            <person name="Kudo T."/>
            <person name="Itoh T."/>
            <person name="Ahmed I."/>
            <person name="Ohkuma M."/>
        </authorList>
    </citation>
    <scope>NUCLEOTIDE SEQUENCE [LARGE SCALE GENOMIC DNA]</scope>
    <source>
        <strain evidence="2 3">JCM 21738</strain>
    </source>
</reference>
<dbReference type="EMBL" id="BAUW01000003">
    <property type="protein sequence ID" value="GAE43877.1"/>
    <property type="molecule type" value="Genomic_DNA"/>
</dbReference>
<dbReference type="Proteomes" id="UP000018949">
    <property type="component" value="Unassembled WGS sequence"/>
</dbReference>
<feature type="transmembrane region" description="Helical" evidence="1">
    <location>
        <begin position="41"/>
        <end position="61"/>
    </location>
</feature>
<evidence type="ECO:0000313" key="3">
    <source>
        <dbReference type="Proteomes" id="UP000018949"/>
    </source>
</evidence>
<keyword evidence="1" id="KW-0472">Membrane</keyword>
<evidence type="ECO:0000256" key="1">
    <source>
        <dbReference type="SAM" id="Phobius"/>
    </source>
</evidence>
<keyword evidence="3" id="KW-1185">Reference proteome</keyword>
<proteinExistence type="predicted"/>
<accession>W4RIB0</accession>
<feature type="transmembrane region" description="Helical" evidence="1">
    <location>
        <begin position="9"/>
        <end position="29"/>
    </location>
</feature>
<sequence>MYLFIAKKNYWIAVIPGMFMTAATTSYILNAPIGFGQSLTVSNIGALIVTVAITVIFFNAAKKARTKNIPLEEDISNYNKVA</sequence>
<name>W4RIB0_9BACI</name>
<keyword evidence="1" id="KW-1133">Transmembrane helix</keyword>
<organism evidence="2 3">
    <name type="scientific">Mesobacillus boroniphilus JCM 21738</name>
    <dbReference type="NCBI Taxonomy" id="1294265"/>
    <lineage>
        <taxon>Bacteria</taxon>
        <taxon>Bacillati</taxon>
        <taxon>Bacillota</taxon>
        <taxon>Bacilli</taxon>
        <taxon>Bacillales</taxon>
        <taxon>Bacillaceae</taxon>
        <taxon>Mesobacillus</taxon>
    </lineage>
</organism>
<evidence type="ECO:0000313" key="2">
    <source>
        <dbReference type="EMBL" id="GAE43877.1"/>
    </source>
</evidence>
<protein>
    <submittedName>
        <fullName evidence="2">Carbon starvation protein A</fullName>
    </submittedName>
</protein>
<dbReference type="eggNOG" id="COG1966">
    <property type="taxonomic scope" value="Bacteria"/>
</dbReference>